<dbReference type="Proteomes" id="UP000304953">
    <property type="component" value="Unassembled WGS sequence"/>
</dbReference>
<gene>
    <name evidence="1" type="ORF">E5329_25290</name>
</gene>
<comment type="caution">
    <text evidence="1">The sequence shown here is derived from an EMBL/GenBank/DDBJ whole genome shotgun (WGS) entry which is preliminary data.</text>
</comment>
<protein>
    <submittedName>
        <fullName evidence="1">Uncharacterized protein</fullName>
    </submittedName>
</protein>
<sequence>MNTKNISALALSGLLLVGCVTGCSTAVANQSGNTFPISTTSPQISNMSAPSLSVTAETGWADTDVSYEEQFKPYEQFGLTYDVGKNELQYNGKVVRWFEDYYTIEEGNQAGQDFFNENGVVDVYAVRDFGSPVRAGDGSFDPSGKLIGIKEFSAEEFAARDIDVIKNPPSPVAIAGNPPSIKELEDRAKEYEAFGVTYDVKNDQWYFNGEKVRCFRDVLTSNGESLTGGKFNGAIRNSWNENGVIDIYTVRDFTIPDADGYGTLTGVEKCSQEEFDEHTQSESQSSSDFCTVE</sequence>
<evidence type="ECO:0000313" key="1">
    <source>
        <dbReference type="EMBL" id="TGY88743.1"/>
    </source>
</evidence>
<keyword evidence="2" id="KW-1185">Reference proteome</keyword>
<reference evidence="1" key="1">
    <citation type="submission" date="2019-04" db="EMBL/GenBank/DDBJ databases">
        <title>Microbes associate with the intestines of laboratory mice.</title>
        <authorList>
            <person name="Navarre W."/>
            <person name="Wong E."/>
            <person name="Huang K."/>
            <person name="Tropini C."/>
            <person name="Ng K."/>
            <person name="Yu B."/>
        </authorList>
    </citation>
    <scope>NUCLEOTIDE SEQUENCE</scope>
    <source>
        <strain evidence="1">NM01_1-7b</strain>
    </source>
</reference>
<evidence type="ECO:0000313" key="2">
    <source>
        <dbReference type="Proteomes" id="UP000304953"/>
    </source>
</evidence>
<organism evidence="1 2">
    <name type="scientific">Petralouisia muris</name>
    <dbReference type="NCBI Taxonomy" id="3032872"/>
    <lineage>
        <taxon>Bacteria</taxon>
        <taxon>Bacillati</taxon>
        <taxon>Bacillota</taxon>
        <taxon>Clostridia</taxon>
        <taxon>Lachnospirales</taxon>
        <taxon>Lachnospiraceae</taxon>
        <taxon>Petralouisia</taxon>
    </lineage>
</organism>
<proteinExistence type="predicted"/>
<name>A0AC61RPE1_9FIRM</name>
<dbReference type="EMBL" id="SRYA01000094">
    <property type="protein sequence ID" value="TGY88743.1"/>
    <property type="molecule type" value="Genomic_DNA"/>
</dbReference>
<accession>A0AC61RPE1</accession>